<keyword evidence="1" id="KW-0802">TPR repeat</keyword>
<dbReference type="InterPro" id="IPR016024">
    <property type="entry name" value="ARM-type_fold"/>
</dbReference>
<accession>A0ABN7T5A9</accession>
<sequence length="661" mass="74379">MDDDLEAKMKELDEVHKVINFLKNSSENKETQEKAMAAADKILKKREAAETKTVLNKTKITKPTDPNAGMMAAMAADAEKRAIEKKKREEQANKLKEKGNVALKEGFPAEAEMHYTAALEICKTTPAIWTNRAIVRIRQKKYREAIEDCDWAFRASNDKCHKAMINMGNAHMALGEFEKAEEAFRKCIKLGKKELAHTYLIKLSEKKEQMEQKTARKRQLEELDKLQKTPQNTRRSSEDGIAHRSDYIIDLTKERWITLSPADIAKNSSEENACISIIWRLFGITVRYDYPKGEEVMDDSAFPDILLGSLSGGNDQIRTSCLQTIFFFSSIETLRSKLVVVFHRTGNLKKFTDAILNGDGNSISLSMQIITNLTRMGDCRRLFRDDFSNTIQPTLISVLENYESMESETVAKVVSAITNMLKDDFIRRCVVSADIIWTSVCRVLAEAPAKTKDDMDMLANLLGFLHNMSFDKSKVVIENAPKVAKSIERCMIIKSKDDNVLLRCIGLFNNICTKNAKCCSIIINYTEKLVACLSHKRSEISQLAGRCLACMAEKSDDCCLRIVKADVGLKKVSKFLESENDAERGNASLLVSKCAPCIQPDPIHLIEPLLKIVNTSSSDHVRKNAAIAVGKLSRDSPEGRKELHRCHGLEILTARLKNVKL</sequence>
<dbReference type="PANTHER" id="PTHR46540">
    <property type="entry name" value="TETRATRICOPEPTIDE REPEAT PROTEIN 12"/>
    <property type="match status" value="1"/>
</dbReference>
<feature type="region of interest" description="Disordered" evidence="2">
    <location>
        <begin position="212"/>
        <end position="238"/>
    </location>
</feature>
<dbReference type="InterPro" id="IPR011989">
    <property type="entry name" value="ARM-like"/>
</dbReference>
<evidence type="ECO:0000256" key="1">
    <source>
        <dbReference type="PROSITE-ProRule" id="PRU00339"/>
    </source>
</evidence>
<reference evidence="3 4" key="1">
    <citation type="submission" date="2021-04" db="EMBL/GenBank/DDBJ databases">
        <authorList>
            <person name="Bliznina A."/>
        </authorList>
    </citation>
    <scope>NUCLEOTIDE SEQUENCE [LARGE SCALE GENOMIC DNA]</scope>
</reference>
<organism evidence="3 4">
    <name type="scientific">Oikopleura dioica</name>
    <name type="common">Tunicate</name>
    <dbReference type="NCBI Taxonomy" id="34765"/>
    <lineage>
        <taxon>Eukaryota</taxon>
        <taxon>Metazoa</taxon>
        <taxon>Chordata</taxon>
        <taxon>Tunicata</taxon>
        <taxon>Appendicularia</taxon>
        <taxon>Copelata</taxon>
        <taxon>Oikopleuridae</taxon>
        <taxon>Oikopleura</taxon>
    </lineage>
</organism>
<protein>
    <submittedName>
        <fullName evidence="3">Oidioi.mRNA.OKI2018_I69.chr2.g5128.t1.cds</fullName>
    </submittedName>
</protein>
<dbReference type="PROSITE" id="PS50005">
    <property type="entry name" value="TPR"/>
    <property type="match status" value="1"/>
</dbReference>
<dbReference type="InterPro" id="IPR019734">
    <property type="entry name" value="TPR_rpt"/>
</dbReference>
<feature type="repeat" description="TPR" evidence="1">
    <location>
        <begin position="161"/>
        <end position="194"/>
    </location>
</feature>
<dbReference type="SUPFAM" id="SSF48452">
    <property type="entry name" value="TPR-like"/>
    <property type="match status" value="1"/>
</dbReference>
<dbReference type="PANTHER" id="PTHR46540:SF1">
    <property type="entry name" value="TETRATRICOPEPTIDE REPEAT PROTEIN 12"/>
    <property type="match status" value="1"/>
</dbReference>
<dbReference type="InterPro" id="IPR011990">
    <property type="entry name" value="TPR-like_helical_dom_sf"/>
</dbReference>
<proteinExistence type="predicted"/>
<evidence type="ECO:0000256" key="2">
    <source>
        <dbReference type="SAM" id="MobiDB-lite"/>
    </source>
</evidence>
<dbReference type="SUPFAM" id="SSF48371">
    <property type="entry name" value="ARM repeat"/>
    <property type="match status" value="1"/>
</dbReference>
<dbReference type="Gene3D" id="1.25.10.10">
    <property type="entry name" value="Leucine-rich Repeat Variant"/>
    <property type="match status" value="2"/>
</dbReference>
<keyword evidence="4" id="KW-1185">Reference proteome</keyword>
<dbReference type="SMART" id="SM00028">
    <property type="entry name" value="TPR"/>
    <property type="match status" value="3"/>
</dbReference>
<gene>
    <name evidence="3" type="ORF">OKIOD_LOCUS13893</name>
</gene>
<dbReference type="Pfam" id="PF00515">
    <property type="entry name" value="TPR_1"/>
    <property type="match status" value="1"/>
</dbReference>
<evidence type="ECO:0000313" key="4">
    <source>
        <dbReference type="Proteomes" id="UP001158576"/>
    </source>
</evidence>
<name>A0ABN7T5A9_OIKDI</name>
<dbReference type="Proteomes" id="UP001158576">
    <property type="component" value="Chromosome 2"/>
</dbReference>
<dbReference type="EMBL" id="OU015567">
    <property type="protein sequence ID" value="CAG5110761.1"/>
    <property type="molecule type" value="Genomic_DNA"/>
</dbReference>
<dbReference type="InterPro" id="IPR043195">
    <property type="entry name" value="TTC12"/>
</dbReference>
<dbReference type="Gene3D" id="1.25.40.10">
    <property type="entry name" value="Tetratricopeptide repeat domain"/>
    <property type="match status" value="1"/>
</dbReference>
<evidence type="ECO:0000313" key="3">
    <source>
        <dbReference type="EMBL" id="CAG5110761.1"/>
    </source>
</evidence>
<feature type="compositionally biased region" description="Basic and acidic residues" evidence="2">
    <location>
        <begin position="212"/>
        <end position="227"/>
    </location>
</feature>